<dbReference type="AlphaFoldDB" id="A0A1I5H6A7"/>
<evidence type="ECO:0000256" key="1">
    <source>
        <dbReference type="SAM" id="Phobius"/>
    </source>
</evidence>
<evidence type="ECO:0000313" key="3">
    <source>
        <dbReference type="Proteomes" id="UP000198599"/>
    </source>
</evidence>
<evidence type="ECO:0008006" key="4">
    <source>
        <dbReference type="Google" id="ProtNLM"/>
    </source>
</evidence>
<dbReference type="OrthoDB" id="8481940at2"/>
<keyword evidence="3" id="KW-1185">Reference proteome</keyword>
<dbReference type="InterPro" id="IPR031876">
    <property type="entry name" value="DUF4760"/>
</dbReference>
<dbReference type="Proteomes" id="UP000198599">
    <property type="component" value="Unassembled WGS sequence"/>
</dbReference>
<keyword evidence="1" id="KW-0812">Transmembrane</keyword>
<accession>A0A1I5H6A7</accession>
<dbReference type="RefSeq" id="WP_092842487.1">
    <property type="nucleotide sequence ID" value="NZ_FOVP01000058.1"/>
</dbReference>
<dbReference type="EMBL" id="FOVP01000058">
    <property type="protein sequence ID" value="SFO43848.1"/>
    <property type="molecule type" value="Genomic_DNA"/>
</dbReference>
<reference evidence="3" key="1">
    <citation type="submission" date="2016-10" db="EMBL/GenBank/DDBJ databases">
        <authorList>
            <person name="Varghese N."/>
            <person name="Submissions S."/>
        </authorList>
    </citation>
    <scope>NUCLEOTIDE SEQUENCE [LARGE SCALE GENOMIC DNA]</scope>
    <source>
        <strain evidence="3">DSM 28463</strain>
    </source>
</reference>
<gene>
    <name evidence="2" type="ORF">SAMN04487859_1582</name>
</gene>
<proteinExistence type="predicted"/>
<evidence type="ECO:0000313" key="2">
    <source>
        <dbReference type="EMBL" id="SFO43848.1"/>
    </source>
</evidence>
<organism evidence="2 3">
    <name type="scientific">Roseovarius lutimaris</name>
    <dbReference type="NCBI Taxonomy" id="1005928"/>
    <lineage>
        <taxon>Bacteria</taxon>
        <taxon>Pseudomonadati</taxon>
        <taxon>Pseudomonadota</taxon>
        <taxon>Alphaproteobacteria</taxon>
        <taxon>Rhodobacterales</taxon>
        <taxon>Roseobacteraceae</taxon>
        <taxon>Roseovarius</taxon>
    </lineage>
</organism>
<keyword evidence="1" id="KW-0472">Membrane</keyword>
<name>A0A1I5H6A7_9RHOB</name>
<keyword evidence="1" id="KW-1133">Transmembrane helix</keyword>
<protein>
    <recommendedName>
        <fullName evidence="4">DUF4760 domain-containing protein</fullName>
    </recommendedName>
</protein>
<dbReference type="Pfam" id="PF15956">
    <property type="entry name" value="DUF4760"/>
    <property type="match status" value="1"/>
</dbReference>
<sequence>METELVQVGWIWADFLSPIAILISALGAWWFAAAAIKNARDIANKKSTFDYLSKLSWDRDYIKAKNKFLEIRLGTKKLRAVSEEYHRLKSQGQIPNGNQGDRDEATHDLIEEYSAIKNILNEYEALAIAVRSGALDEGMVKSNIRQQFIDHIESCKEFITHTRRNSGVPEPNKIWCEIQDLVDK</sequence>
<feature type="transmembrane region" description="Helical" evidence="1">
    <location>
        <begin position="15"/>
        <end position="36"/>
    </location>
</feature>